<protein>
    <submittedName>
        <fullName evidence="4">Ribonuclease P/MRP protein subunit RPP1</fullName>
    </submittedName>
</protein>
<evidence type="ECO:0000256" key="1">
    <source>
        <dbReference type="ARBA" id="ARBA00004123"/>
    </source>
</evidence>
<gene>
    <name evidence="4" type="ORF">PFJ87_08g01410</name>
</gene>
<evidence type="ECO:0000313" key="4">
    <source>
        <dbReference type="EMBL" id="WEL39276.1"/>
    </source>
</evidence>
<dbReference type="SUPFAM" id="SSF89550">
    <property type="entry name" value="PHP domain-like"/>
    <property type="match status" value="1"/>
</dbReference>
<dbReference type="Gene3D" id="3.20.20.140">
    <property type="entry name" value="Metal-dependent hydrolases"/>
    <property type="match status" value="1"/>
</dbReference>
<name>A0ABY8CLJ0_ENCHE</name>
<dbReference type="PANTHER" id="PTHR13031">
    <property type="entry name" value="RIBONUCLEASE P SUBUNIT P30"/>
    <property type="match status" value="1"/>
</dbReference>
<evidence type="ECO:0000256" key="3">
    <source>
        <dbReference type="ARBA" id="ARBA00022694"/>
    </source>
</evidence>
<organism evidence="4 5">
    <name type="scientific">Encephalitozoon hellem</name>
    <name type="common">Microsporidian parasite</name>
    <dbReference type="NCBI Taxonomy" id="27973"/>
    <lineage>
        <taxon>Eukaryota</taxon>
        <taxon>Fungi</taxon>
        <taxon>Fungi incertae sedis</taxon>
        <taxon>Microsporidia</taxon>
        <taxon>Unikaryonidae</taxon>
        <taxon>Encephalitozoon</taxon>
    </lineage>
</organism>
<reference evidence="4 5" key="1">
    <citation type="submission" date="2023-02" db="EMBL/GenBank/DDBJ databases">
        <title>Encephalitozoon hellem ATCC 50451 complete genome.</title>
        <authorList>
            <person name="Mascarenhas dos Santos A.C."/>
            <person name="Julian A.T."/>
            <person name="Pombert J.-F."/>
        </authorList>
    </citation>
    <scope>NUCLEOTIDE SEQUENCE [LARGE SCALE GENOMIC DNA]</scope>
    <source>
        <strain evidence="4 5">ATCC 50451</strain>
    </source>
</reference>
<proteinExistence type="inferred from homology"/>
<evidence type="ECO:0000313" key="5">
    <source>
        <dbReference type="Proteomes" id="UP001217963"/>
    </source>
</evidence>
<dbReference type="InterPro" id="IPR016195">
    <property type="entry name" value="Pol/histidinol_Pase-like"/>
</dbReference>
<evidence type="ECO:0000256" key="2">
    <source>
        <dbReference type="ARBA" id="ARBA00007331"/>
    </source>
</evidence>
<dbReference type="Pfam" id="PF01876">
    <property type="entry name" value="RNase_P_p30"/>
    <property type="match status" value="1"/>
</dbReference>
<dbReference type="EMBL" id="CP119069">
    <property type="protein sequence ID" value="WEL39276.1"/>
    <property type="molecule type" value="Genomic_DNA"/>
</dbReference>
<keyword evidence="5" id="KW-1185">Reference proteome</keyword>
<keyword evidence="3" id="KW-0819">tRNA processing</keyword>
<comment type="similarity">
    <text evidence="2">Belongs to the eukaryotic/archaeal RNase P protein component 3 family.</text>
</comment>
<accession>A0ABY8CLJ0</accession>
<sequence length="215" mass="24698">MYFDTNVSSRCLGAGMMNVLEQLGHDGMCVNTVVDLESVKKYRRPAVDEWKDKNVYERVEIRYRGHGDWDGARRMIDPDVVAIRVEDMNDFKKAIEMCPDIVTFDYSKSFCIRRDEAVEAMKRNIFFEIPLVCGLYGQRDKAVWMRNARRLLDVTEGVNVVVGSGATCLTEMRRRQDVIKILRGLGMSEDGGRKILLNSARLVRSCDVRRGYVVK</sequence>
<dbReference type="PANTHER" id="PTHR13031:SF0">
    <property type="entry name" value="RIBONUCLEASE P PROTEIN SUBUNIT P30"/>
    <property type="match status" value="1"/>
</dbReference>
<comment type="subcellular location">
    <subcellularLocation>
        <location evidence="1">Nucleus</location>
    </subcellularLocation>
</comment>
<dbReference type="InterPro" id="IPR002738">
    <property type="entry name" value="RNase_P_p30"/>
</dbReference>
<dbReference type="Proteomes" id="UP001217963">
    <property type="component" value="Chromosome VIII"/>
</dbReference>